<dbReference type="PANTHER" id="PTHR38593">
    <property type="entry name" value="BLR2558 PROTEIN"/>
    <property type="match status" value="1"/>
</dbReference>
<gene>
    <name evidence="3" type="ORF">J2W69_000554</name>
</gene>
<dbReference type="Pfam" id="PF13628">
    <property type="entry name" value="DUF4142"/>
    <property type="match status" value="1"/>
</dbReference>
<feature type="domain" description="DUF4142" evidence="2">
    <location>
        <begin position="73"/>
        <end position="206"/>
    </location>
</feature>
<evidence type="ECO:0000313" key="4">
    <source>
        <dbReference type="Proteomes" id="UP001257909"/>
    </source>
</evidence>
<keyword evidence="1" id="KW-1133">Transmembrane helix</keyword>
<dbReference type="PANTHER" id="PTHR38593:SF1">
    <property type="entry name" value="BLR2558 PROTEIN"/>
    <property type="match status" value="1"/>
</dbReference>
<evidence type="ECO:0000256" key="1">
    <source>
        <dbReference type="SAM" id="Phobius"/>
    </source>
</evidence>
<keyword evidence="1" id="KW-0472">Membrane</keyword>
<dbReference type="InterPro" id="IPR012347">
    <property type="entry name" value="Ferritin-like"/>
</dbReference>
<dbReference type="InterPro" id="IPR025419">
    <property type="entry name" value="DUF4142"/>
</dbReference>
<dbReference type="Proteomes" id="UP001257909">
    <property type="component" value="Unassembled WGS sequence"/>
</dbReference>
<evidence type="ECO:0000313" key="3">
    <source>
        <dbReference type="EMBL" id="MDR7119639.1"/>
    </source>
</evidence>
<feature type="transmembrane region" description="Helical" evidence="1">
    <location>
        <begin position="48"/>
        <end position="68"/>
    </location>
</feature>
<proteinExistence type="predicted"/>
<keyword evidence="1" id="KW-0812">Transmembrane</keyword>
<dbReference type="RefSeq" id="WP_310274331.1">
    <property type="nucleotide sequence ID" value="NZ_JAVDWR010000001.1"/>
</dbReference>
<keyword evidence="4" id="KW-1185">Reference proteome</keyword>
<evidence type="ECO:0000259" key="2">
    <source>
        <dbReference type="Pfam" id="PF13628"/>
    </source>
</evidence>
<accession>A0ABU1VV90</accession>
<reference evidence="3 4" key="1">
    <citation type="submission" date="2023-07" db="EMBL/GenBank/DDBJ databases">
        <title>Sorghum-associated microbial communities from plants grown in Nebraska, USA.</title>
        <authorList>
            <person name="Schachtman D."/>
        </authorList>
    </citation>
    <scope>NUCLEOTIDE SEQUENCE [LARGE SCALE GENOMIC DNA]</scope>
    <source>
        <strain evidence="3 4">4138</strain>
    </source>
</reference>
<protein>
    <submittedName>
        <fullName evidence="3">Membrane protein</fullName>
    </submittedName>
</protein>
<organism evidence="3 4">
    <name type="scientific">Rheinheimera soli</name>
    <dbReference type="NCBI Taxonomy" id="443616"/>
    <lineage>
        <taxon>Bacteria</taxon>
        <taxon>Pseudomonadati</taxon>
        <taxon>Pseudomonadota</taxon>
        <taxon>Gammaproteobacteria</taxon>
        <taxon>Chromatiales</taxon>
        <taxon>Chromatiaceae</taxon>
        <taxon>Rheinheimera</taxon>
    </lineage>
</organism>
<dbReference type="Gene3D" id="1.20.1260.10">
    <property type="match status" value="1"/>
</dbReference>
<sequence length="213" mass="23303">MPFNVRYHTETCVFIRQYGVRSGSPVVGYLSEFKINPMRYSMMNMNRILSTGALVCILGAASSLAFAADKIDADDFVEEVSAKGIAKIEGAKMAQQKSSSADIKAFAQTIITDHSAANAELAGIASKKNLEVSDEAELSNKAKKFMLEQRDGESFDKGYAKNQVAAHEDTIELFQRATLSDDVEIAAFATKTLPKLQNHLKMAKELAATHDKE</sequence>
<comment type="caution">
    <text evidence="3">The sequence shown here is derived from an EMBL/GenBank/DDBJ whole genome shotgun (WGS) entry which is preliminary data.</text>
</comment>
<name>A0ABU1VV90_9GAMM</name>
<dbReference type="EMBL" id="JAVDWR010000001">
    <property type="protein sequence ID" value="MDR7119639.1"/>
    <property type="molecule type" value="Genomic_DNA"/>
</dbReference>